<organism evidence="1 2">
    <name type="scientific">Phaeodactylibacter xiamenensis</name>
    <dbReference type="NCBI Taxonomy" id="1524460"/>
    <lineage>
        <taxon>Bacteria</taxon>
        <taxon>Pseudomonadati</taxon>
        <taxon>Bacteroidota</taxon>
        <taxon>Saprospiria</taxon>
        <taxon>Saprospirales</taxon>
        <taxon>Haliscomenobacteraceae</taxon>
        <taxon>Phaeodactylibacter</taxon>
    </lineage>
</organism>
<sequence length="116" mass="13066">MEVLEGAGHPDLNAVLASLKTADLETQGLKKNKTLTYQSTLGEKLEMTYRPDRLKAYGRIDGTPLDFENWAGGAVYESPYLRVKDGVMDVEDGTEGYWVFFRDGQPVYELLNEKND</sequence>
<gene>
    <name evidence="1" type="ORF">IX84_22860</name>
</gene>
<evidence type="ECO:0000313" key="1">
    <source>
        <dbReference type="EMBL" id="KGE86258.1"/>
    </source>
</evidence>
<dbReference type="AlphaFoldDB" id="A0A098S376"/>
<dbReference type="RefSeq" id="WP_044225806.1">
    <property type="nucleotide sequence ID" value="NZ_JBKAGJ010000013.1"/>
</dbReference>
<proteinExistence type="predicted"/>
<protein>
    <submittedName>
        <fullName evidence="1">Uncharacterized protein</fullName>
    </submittedName>
</protein>
<name>A0A098S376_9BACT</name>
<reference evidence="1 2" key="1">
    <citation type="journal article" date="2014" name="Int. J. Syst. Evol. Microbiol.">
        <title>Phaeodactylibacter xiamenensis gen. nov., sp. nov., a member of the family Saprospiraceae isolated from the marine alga Phaeodactylum tricornutum.</title>
        <authorList>
            <person name="Chen Z.Jr."/>
            <person name="Lei X."/>
            <person name="Lai Q."/>
            <person name="Li Y."/>
            <person name="Zhang B."/>
            <person name="Zhang J."/>
            <person name="Zhang H."/>
            <person name="Yang L."/>
            <person name="Zheng W."/>
            <person name="Tian Y."/>
            <person name="Yu Z."/>
            <person name="Xu H.Jr."/>
            <person name="Zheng T."/>
        </authorList>
    </citation>
    <scope>NUCLEOTIDE SEQUENCE [LARGE SCALE GENOMIC DNA]</scope>
    <source>
        <strain evidence="1 2">KD52</strain>
    </source>
</reference>
<comment type="caution">
    <text evidence="1">The sequence shown here is derived from an EMBL/GenBank/DDBJ whole genome shotgun (WGS) entry which is preliminary data.</text>
</comment>
<accession>A0A098S376</accession>
<dbReference type="EMBL" id="JPOS01000081">
    <property type="protein sequence ID" value="KGE86258.1"/>
    <property type="molecule type" value="Genomic_DNA"/>
</dbReference>
<dbReference type="Proteomes" id="UP000029736">
    <property type="component" value="Unassembled WGS sequence"/>
</dbReference>
<evidence type="ECO:0000313" key="2">
    <source>
        <dbReference type="Proteomes" id="UP000029736"/>
    </source>
</evidence>
<keyword evidence="2" id="KW-1185">Reference proteome</keyword>